<name>A0A1M5H501_9GAMM</name>
<keyword evidence="8" id="KW-1185">Reference proteome</keyword>
<comment type="similarity">
    <text evidence="1">Belongs to the ATP-dependent AMP-binding enzyme family.</text>
</comment>
<dbReference type="CDD" id="cd05943">
    <property type="entry name" value="AACS"/>
    <property type="match status" value="1"/>
</dbReference>
<dbReference type="NCBIfam" id="TIGR01217">
    <property type="entry name" value="ac_ac_CoA_syn"/>
    <property type="match status" value="1"/>
</dbReference>
<dbReference type="InterPro" id="IPR025110">
    <property type="entry name" value="AMP-bd_C"/>
</dbReference>
<dbReference type="InterPro" id="IPR045851">
    <property type="entry name" value="AMP-bd_C_sf"/>
</dbReference>
<keyword evidence="2" id="KW-0436">Ligase</keyword>
<feature type="domain" description="AMP-binding enzyme C-terminal" evidence="6">
    <location>
        <begin position="550"/>
        <end position="619"/>
    </location>
</feature>
<protein>
    <submittedName>
        <fullName evidence="7">Acetoacetyl-CoA synthetase</fullName>
    </submittedName>
</protein>
<dbReference type="InterPro" id="IPR042099">
    <property type="entry name" value="ANL_N_sf"/>
</dbReference>
<feature type="domain" description="AMP-dependent synthetase/ligase" evidence="5">
    <location>
        <begin position="95"/>
        <end position="476"/>
    </location>
</feature>
<accession>A0A1M5H501</accession>
<dbReference type="PROSITE" id="PS00455">
    <property type="entry name" value="AMP_BINDING"/>
    <property type="match status" value="1"/>
</dbReference>
<dbReference type="InterPro" id="IPR005914">
    <property type="entry name" value="Acac_CoA_synth"/>
</dbReference>
<evidence type="ECO:0000256" key="2">
    <source>
        <dbReference type="ARBA" id="ARBA00022598"/>
    </source>
</evidence>
<dbReference type="GO" id="GO:0006629">
    <property type="term" value="P:lipid metabolic process"/>
    <property type="evidence" value="ECO:0007669"/>
    <property type="project" value="InterPro"/>
</dbReference>
<evidence type="ECO:0000256" key="3">
    <source>
        <dbReference type="ARBA" id="ARBA00022741"/>
    </source>
</evidence>
<dbReference type="AlphaFoldDB" id="A0A1M5H501"/>
<dbReference type="Pfam" id="PF00501">
    <property type="entry name" value="AMP-binding"/>
    <property type="match status" value="1"/>
</dbReference>
<evidence type="ECO:0000256" key="1">
    <source>
        <dbReference type="ARBA" id="ARBA00006432"/>
    </source>
</evidence>
<dbReference type="RefSeq" id="WP_073277225.1">
    <property type="nucleotide sequence ID" value="NZ_FQVA01000007.1"/>
</dbReference>
<evidence type="ECO:0000313" key="7">
    <source>
        <dbReference type="EMBL" id="SHG11111.1"/>
    </source>
</evidence>
<dbReference type="NCBIfam" id="NF002937">
    <property type="entry name" value="PRK03584.1"/>
    <property type="match status" value="1"/>
</dbReference>
<dbReference type="GO" id="GO:0005524">
    <property type="term" value="F:ATP binding"/>
    <property type="evidence" value="ECO:0007669"/>
    <property type="project" value="UniProtKB-KW"/>
</dbReference>
<dbReference type="InterPro" id="IPR020845">
    <property type="entry name" value="AMP-binding_CS"/>
</dbReference>
<dbReference type="PANTHER" id="PTHR42921:SF1">
    <property type="entry name" value="ACETOACETYL-COA SYNTHETASE"/>
    <property type="match status" value="1"/>
</dbReference>
<dbReference type="GO" id="GO:0030729">
    <property type="term" value="F:acetoacetate-CoA ligase activity"/>
    <property type="evidence" value="ECO:0007669"/>
    <property type="project" value="InterPro"/>
</dbReference>
<dbReference type="Pfam" id="PF13193">
    <property type="entry name" value="AMP-binding_C"/>
    <property type="match status" value="1"/>
</dbReference>
<evidence type="ECO:0000313" key="8">
    <source>
        <dbReference type="Proteomes" id="UP000184170"/>
    </source>
</evidence>
<sequence>MSNNNAQPLWQPTPEAIAATQMDQFRRRVNERHQLNLADYAELLQWSVDQRETFWSDLWDYAEVIASERGEQVLGKDTMPGAEWFPDARLNFAENLLRYRDDKIALVERLENGSRRQLSYAELYARVERLAAALAAEGVEQGDRVAGFMPNIIDTVVAMLATTSIGAIWTSCSPDFGINGVFDRFGQVQPKVLFACEGYFYNGKTIDSLPRLREIVARIDSIKKMVVVPVARSAAETKAAVDSLDRAVALDDFVGAAPERALTFAQTAFNHPLYIMYSSGTTGVPKCIVHGVGGTLLQHIKEHRLHCDLKRDDTLFYFTTCGWMMWNWLVSGLACGATLVLFDGSPFYPAAQGLWDMADEEGISVFGTSAKYIAALEKSGSKPRESHKLEKLRAVLSTGSPLAHEGFRYVYRDIKEDVCLSSISGGTDIVSCFALGNPTLPVYAGELQCRGLGMAVEVWNDDGQAVIGEKGELVCAKSFPCMPIGFWNDEDGSKYRGAYFESWPSVWAHGDYAEVTEHGGVIIYGRSDAVLNPGGVRIGTAEIYRQVEKVEEVLDSICIGQDWRDDVRVVLFVVLREGVELDDALIQKIRATIRANTTPRHVPAKVIQVADIPRTISGKIVELAVRNVVHGKPVKNQEALANPEALKLYENLPQLAED</sequence>
<keyword evidence="4" id="KW-0067">ATP-binding</keyword>
<dbReference type="Gene3D" id="3.40.50.12780">
    <property type="entry name" value="N-terminal domain of ligase-like"/>
    <property type="match status" value="1"/>
</dbReference>
<evidence type="ECO:0000259" key="6">
    <source>
        <dbReference type="Pfam" id="PF13193"/>
    </source>
</evidence>
<dbReference type="Gene3D" id="3.30.300.30">
    <property type="match status" value="1"/>
</dbReference>
<dbReference type="EMBL" id="FQVA01000007">
    <property type="protein sequence ID" value="SHG11111.1"/>
    <property type="molecule type" value="Genomic_DNA"/>
</dbReference>
<dbReference type="OrthoDB" id="9803968at2"/>
<dbReference type="InterPro" id="IPR000873">
    <property type="entry name" value="AMP-dep_synth/lig_dom"/>
</dbReference>
<dbReference type="PANTHER" id="PTHR42921">
    <property type="entry name" value="ACETOACETYL-COA SYNTHETASE"/>
    <property type="match status" value="1"/>
</dbReference>
<dbReference type="STRING" id="494016.SAMN04487965_3305"/>
<reference evidence="8" key="1">
    <citation type="submission" date="2016-11" db="EMBL/GenBank/DDBJ databases">
        <authorList>
            <person name="Varghese N."/>
            <person name="Submissions S."/>
        </authorList>
    </citation>
    <scope>NUCLEOTIDE SEQUENCE [LARGE SCALE GENOMIC DNA]</scope>
    <source>
        <strain evidence="8">CGMCC 1.7063</strain>
    </source>
</reference>
<proteinExistence type="inferred from homology"/>
<gene>
    <name evidence="7" type="ORF">SAMN04487965_3305</name>
</gene>
<evidence type="ECO:0000256" key="4">
    <source>
        <dbReference type="ARBA" id="ARBA00022840"/>
    </source>
</evidence>
<dbReference type="SUPFAM" id="SSF56801">
    <property type="entry name" value="Acetyl-CoA synthetase-like"/>
    <property type="match status" value="1"/>
</dbReference>
<organism evidence="7 8">
    <name type="scientific">Microbulbifer donghaiensis</name>
    <dbReference type="NCBI Taxonomy" id="494016"/>
    <lineage>
        <taxon>Bacteria</taxon>
        <taxon>Pseudomonadati</taxon>
        <taxon>Pseudomonadota</taxon>
        <taxon>Gammaproteobacteria</taxon>
        <taxon>Cellvibrionales</taxon>
        <taxon>Microbulbiferaceae</taxon>
        <taxon>Microbulbifer</taxon>
    </lineage>
</organism>
<dbReference type="Proteomes" id="UP000184170">
    <property type="component" value="Unassembled WGS sequence"/>
</dbReference>
<keyword evidence="3" id="KW-0547">Nucleotide-binding</keyword>
<evidence type="ECO:0000259" key="5">
    <source>
        <dbReference type="Pfam" id="PF00501"/>
    </source>
</evidence>